<feature type="compositionally biased region" description="Low complexity" evidence="1">
    <location>
        <begin position="990"/>
        <end position="1005"/>
    </location>
</feature>
<feature type="compositionally biased region" description="Low complexity" evidence="1">
    <location>
        <begin position="496"/>
        <end position="521"/>
    </location>
</feature>
<dbReference type="GO" id="GO:0005975">
    <property type="term" value="P:carbohydrate metabolic process"/>
    <property type="evidence" value="ECO:0007669"/>
    <property type="project" value="UniProtKB-ARBA"/>
</dbReference>
<feature type="compositionally biased region" description="Low complexity" evidence="1">
    <location>
        <begin position="1093"/>
        <end position="1111"/>
    </location>
</feature>
<evidence type="ECO:0000313" key="2">
    <source>
        <dbReference type="EMBL" id="XAY07806.1"/>
    </source>
</evidence>
<organism evidence="2">
    <name type="scientific">Paraconexibacter sp. AEG42_29</name>
    <dbReference type="NCBI Taxonomy" id="2997339"/>
    <lineage>
        <taxon>Bacteria</taxon>
        <taxon>Bacillati</taxon>
        <taxon>Actinomycetota</taxon>
        <taxon>Thermoleophilia</taxon>
        <taxon>Solirubrobacterales</taxon>
        <taxon>Paraconexibacteraceae</taxon>
        <taxon>Paraconexibacter</taxon>
    </lineage>
</organism>
<name>A0AAU7B1Q9_9ACTN</name>
<feature type="region of interest" description="Disordered" evidence="1">
    <location>
        <begin position="702"/>
        <end position="725"/>
    </location>
</feature>
<feature type="region of interest" description="Disordered" evidence="1">
    <location>
        <begin position="1198"/>
        <end position="1236"/>
    </location>
</feature>
<evidence type="ECO:0008006" key="3">
    <source>
        <dbReference type="Google" id="ProtNLM"/>
    </source>
</evidence>
<reference evidence="2" key="1">
    <citation type="submission" date="2022-12" db="EMBL/GenBank/DDBJ databases">
        <title>Paraconexibacter alkalitolerans sp. nov. and Baekduia alba sp. nov., isolated from soil and emended description of the genera Paraconexibacter (Chun et al., 2020) and Baekduia (An et al., 2020).</title>
        <authorList>
            <person name="Vieira S."/>
            <person name="Huber K.J."/>
            <person name="Geppert A."/>
            <person name="Wolf J."/>
            <person name="Neumann-Schaal M."/>
            <person name="Muesken M."/>
            <person name="Overmann J."/>
        </authorList>
    </citation>
    <scope>NUCLEOTIDE SEQUENCE</scope>
    <source>
        <strain evidence="2">AEG42_29</strain>
    </source>
</reference>
<feature type="region of interest" description="Disordered" evidence="1">
    <location>
        <begin position="496"/>
        <end position="529"/>
    </location>
</feature>
<feature type="region of interest" description="Disordered" evidence="1">
    <location>
        <begin position="1"/>
        <end position="24"/>
    </location>
</feature>
<protein>
    <recommendedName>
        <fullName evidence="3">HYR domain-containing protein</fullName>
    </recommendedName>
</protein>
<feature type="region of interest" description="Disordered" evidence="1">
    <location>
        <begin position="1087"/>
        <end position="1123"/>
    </location>
</feature>
<dbReference type="Gene3D" id="2.60.40.10">
    <property type="entry name" value="Immunoglobulins"/>
    <property type="match status" value="2"/>
</dbReference>
<feature type="region of interest" description="Disordered" evidence="1">
    <location>
        <begin position="990"/>
        <end position="1010"/>
    </location>
</feature>
<feature type="compositionally biased region" description="Basic and acidic residues" evidence="1">
    <location>
        <begin position="11"/>
        <end position="21"/>
    </location>
</feature>
<sequence length="1367" mass="132942">MPSHLIPVRPLPEHAADDASLPRRGTTGRRLKALVRRGVLLGAGAVLLTGAAAVPADAQPAGPSAGTAQAGVFPVARLAGIDASRAQVLTAVYSSLTGAAVTRSAVDWNALAAARPQLEPIAEALRTDLGVASAAAALAADATPGQVFAAAGAAAGAAGRTAEAAAFDGLASDLADATETIRLDEVLTVDASSPIFADINVNALDLATAVVERYSFDADLSTDPITVSGTSLGLGSVLNSVQLRPLVVAPSGYARGAAGTLLQSPALRLKLDVDLVDAAVDTVGLRAVLSGLGLVTASQTIERLSLFVEVAAGQGTLDLVDAVAQSVQLSGTPGVADVYLGRIADAVFFDRGRAIVPATDLSFDTVGSLAIRVQAPIIGTVLSDAAANVQARSSAIGAAPSASILSFEAPYPATLTAGGSAAFLANVNSALSTNLQLRLSGSLGVLLDPLVNGTILPTITPTTAGVLSPRIGTILGSVADPSLRAMGAGIGEFAATADAPVDPTPDTTAPDAPMLTTTAPASPDRSLTPRVVGDAEPGATVTVYAGAACAGTPLVSGTAAALASPGLTLTVDADSSAVLSATATDAAGNVSLCSAPLTYVNDRTPPAVPSLTATSPASPARSLTPAVIGTAAAGSIVAIHDTADCSGTPLALGTAAALGDAGLTISVPADSATTLRATATDAAGNASACSAPLAYVNDRTAPDAPSLSATDPASPGSDLTPRLLGGAEAGSSIAVHDSSDCSGTPLATGSAASLAAPGLQVTVVADSTTVLRAVATDAAGNASACSAPLTYVNDRTAPGVPTVASTSPASPSRSLTPAVVGAADPGATVRLYGTAACSGTPLATGTAAAFGGAGLPIAVPADSTTAIRATATDAAGNASACSAPLTYVNNRTPPAPPSLTSTDPPSPARDLTPAVIGTAAAGTTVALYTEATCTGTPLATGTAAALGDAGLTVTVPADSTTAVRATATDGAGNVSACSAPLTYVNDRTAPAAPTLTSTSPASPSSDRTPGVIGTAEPGSTVTLYGTTDCSGAVAASGTAAAFAAPGLSVIVTALSSSSFAAVATDAAGNRSACSPAPLPYVNVAAPAPGGGTQPTTPAAPDAPTIISTTPASGSSDRTPRLRGAAPAGTTVKVYAGASCSGAPVATGTAAAFADPGLLVPAAADARSTYTATATAGGSSASACSSPVSYTHASTVVPAPPAVDPAPPAPAPTPPATPDPPATPAPTQPVPVEPAPVQPGPVAVAPVQPVRPATSVVPVVSRPPSTVPAPPACRSRRVVQLAFTLDARRGTRIVRTVIHVNGKRWRTLGRGVTRTRMSLAGYPKGLVRVSLRATTTTGAIYAGTRSFRVCNHVGGKTVSASPLRRVAR</sequence>
<dbReference type="InterPro" id="IPR013783">
    <property type="entry name" value="Ig-like_fold"/>
</dbReference>
<dbReference type="KEGG" id="parq:DSM112329_04697"/>
<dbReference type="EMBL" id="CP114014">
    <property type="protein sequence ID" value="XAY07806.1"/>
    <property type="molecule type" value="Genomic_DNA"/>
</dbReference>
<dbReference type="Gene3D" id="2.60.40.1800">
    <property type="match status" value="3"/>
</dbReference>
<accession>A0AAU7B1Q9</accession>
<proteinExistence type="predicted"/>
<gene>
    <name evidence="2" type="ORF">DSM112329_04697</name>
</gene>
<dbReference type="RefSeq" id="WP_354698997.1">
    <property type="nucleotide sequence ID" value="NZ_CP114014.1"/>
</dbReference>
<evidence type="ECO:0000256" key="1">
    <source>
        <dbReference type="SAM" id="MobiDB-lite"/>
    </source>
</evidence>